<evidence type="ECO:0008006" key="3">
    <source>
        <dbReference type="Google" id="ProtNLM"/>
    </source>
</evidence>
<protein>
    <recommendedName>
        <fullName evidence="3">Integrase</fullName>
    </recommendedName>
</protein>
<evidence type="ECO:0000313" key="2">
    <source>
        <dbReference type="Proteomes" id="UP000549882"/>
    </source>
</evidence>
<dbReference type="AlphaFoldDB" id="A0A7W8XNF7"/>
<reference evidence="1 2" key="1">
    <citation type="submission" date="2020-08" db="EMBL/GenBank/DDBJ databases">
        <title>Genomic Encyclopedia of Type Strains, Phase IV (KMG-V): Genome sequencing to study the core and pangenomes of soil and plant-associated prokaryotes.</title>
        <authorList>
            <person name="Whitman W."/>
        </authorList>
    </citation>
    <scope>NUCLEOTIDE SEQUENCE [LARGE SCALE GENOMIC DNA]</scope>
    <source>
        <strain evidence="1 2">SEMIA 4064</strain>
    </source>
</reference>
<dbReference type="Proteomes" id="UP000549882">
    <property type="component" value="Unassembled WGS sequence"/>
</dbReference>
<name>A0A7W8XNF7_9HYPH</name>
<sequence length="57" mass="6981">MPPIEIPFEYKIETKEVRFGRWIYVIHLNEDRSRPSRKFRTQEAALDDAYEMLSYML</sequence>
<evidence type="ECO:0000313" key="1">
    <source>
        <dbReference type="EMBL" id="MBB5572633.1"/>
    </source>
</evidence>
<organism evidence="1 2">
    <name type="scientific">Rhizobium paranaense</name>
    <dbReference type="NCBI Taxonomy" id="1650438"/>
    <lineage>
        <taxon>Bacteria</taxon>
        <taxon>Pseudomonadati</taxon>
        <taxon>Pseudomonadota</taxon>
        <taxon>Alphaproteobacteria</taxon>
        <taxon>Hyphomicrobiales</taxon>
        <taxon>Rhizobiaceae</taxon>
        <taxon>Rhizobium/Agrobacterium group</taxon>
        <taxon>Rhizobium</taxon>
    </lineage>
</organism>
<accession>A0A7W8XNF7</accession>
<dbReference type="EMBL" id="JACHBI010000001">
    <property type="protein sequence ID" value="MBB5572633.1"/>
    <property type="molecule type" value="Genomic_DNA"/>
</dbReference>
<comment type="caution">
    <text evidence="1">The sequence shown here is derived from an EMBL/GenBank/DDBJ whole genome shotgun (WGS) entry which is preliminary data.</text>
</comment>
<proteinExistence type="predicted"/>
<gene>
    <name evidence="1" type="ORF">GGD50_001209</name>
</gene>
<keyword evidence="2" id="KW-1185">Reference proteome</keyword>